<gene>
    <name evidence="1" type="ORF">THOM_0545</name>
</gene>
<evidence type="ECO:0000313" key="2">
    <source>
        <dbReference type="Proteomes" id="UP000011185"/>
    </source>
</evidence>
<accession>L7K087</accession>
<dbReference type="VEuPathDB" id="MicrosporidiaDB:THOM_0545"/>
<sequence length="57" mass="6562">VVNSALRSRSSTFYIVKKWRDSGTKCNVITGMNKAIGNCNTSFVRIERKKNVYNNKY</sequence>
<dbReference type="AlphaFoldDB" id="L7K087"/>
<reference evidence="1 2" key="1">
    <citation type="journal article" date="2012" name="PLoS Pathog.">
        <title>The genome of the obligate intracellular parasite Trachipleistophora hominis: new insights into microsporidian genome dynamics and reductive evolution.</title>
        <authorList>
            <person name="Heinz E."/>
            <person name="Williams T.A."/>
            <person name="Nakjang S."/>
            <person name="Noel C.J."/>
            <person name="Swan D.C."/>
            <person name="Goldberg A.V."/>
            <person name="Harris S.R."/>
            <person name="Weinmaier T."/>
            <person name="Markert S."/>
            <person name="Becher D."/>
            <person name="Bernhardt J."/>
            <person name="Dagan T."/>
            <person name="Hacker C."/>
            <person name="Lucocq J.M."/>
            <person name="Schweder T."/>
            <person name="Rattei T."/>
            <person name="Hall N."/>
            <person name="Hirt R.P."/>
            <person name="Embley T.M."/>
        </authorList>
    </citation>
    <scope>NUCLEOTIDE SEQUENCE [LARGE SCALE GENOMIC DNA]</scope>
</reference>
<protein>
    <submittedName>
        <fullName evidence="1">Uncharacterized protein</fullName>
    </submittedName>
</protein>
<evidence type="ECO:0000313" key="1">
    <source>
        <dbReference type="EMBL" id="ELQ76517.1"/>
    </source>
</evidence>
<dbReference type="Proteomes" id="UP000011185">
    <property type="component" value="Unassembled WGS sequence"/>
</dbReference>
<organism evidence="1 2">
    <name type="scientific">Trachipleistophora hominis</name>
    <name type="common">Microsporidian parasite</name>
    <dbReference type="NCBI Taxonomy" id="72359"/>
    <lineage>
        <taxon>Eukaryota</taxon>
        <taxon>Fungi</taxon>
        <taxon>Fungi incertae sedis</taxon>
        <taxon>Microsporidia</taxon>
        <taxon>Pleistophoridae</taxon>
        <taxon>Trachipleistophora</taxon>
    </lineage>
</organism>
<name>L7K087_TRAHO</name>
<keyword evidence="2" id="KW-1185">Reference proteome</keyword>
<feature type="non-terminal residue" evidence="1">
    <location>
        <position position="1"/>
    </location>
</feature>
<proteinExistence type="predicted"/>
<dbReference type="InParanoid" id="L7K087"/>
<dbReference type="HOGENOM" id="CLU_3002298_0_0_1"/>
<dbReference type="EMBL" id="JH993845">
    <property type="protein sequence ID" value="ELQ76517.1"/>
    <property type="molecule type" value="Genomic_DNA"/>
</dbReference>